<evidence type="ECO:0000256" key="2">
    <source>
        <dbReference type="ARBA" id="ARBA00022519"/>
    </source>
</evidence>
<dbReference type="PROSITE" id="PS50111">
    <property type="entry name" value="CHEMOTAXIS_TRANSDUC_2"/>
    <property type="match status" value="1"/>
</dbReference>
<dbReference type="InterPro" id="IPR000727">
    <property type="entry name" value="T_SNARE_dom"/>
</dbReference>
<keyword evidence="11" id="KW-1185">Reference proteome</keyword>
<dbReference type="GO" id="GO:0004888">
    <property type="term" value="F:transmembrane signaling receptor activity"/>
    <property type="evidence" value="ECO:0007669"/>
    <property type="project" value="InterPro"/>
</dbReference>
<name>A0A7W9ZDI3_NOVIT</name>
<evidence type="ECO:0000313" key="10">
    <source>
        <dbReference type="EMBL" id="MBB6209365.1"/>
    </source>
</evidence>
<evidence type="ECO:0000256" key="5">
    <source>
        <dbReference type="PROSITE-ProRule" id="PRU00284"/>
    </source>
</evidence>
<keyword evidence="3 5" id="KW-0807">Transducer</keyword>
<dbReference type="PANTHER" id="PTHR32089">
    <property type="entry name" value="METHYL-ACCEPTING CHEMOTAXIS PROTEIN MCPB"/>
    <property type="match status" value="1"/>
</dbReference>
<organism evidence="10 11">
    <name type="scientific">Novispirillum itersonii</name>
    <name type="common">Aquaspirillum itersonii</name>
    <dbReference type="NCBI Taxonomy" id="189"/>
    <lineage>
        <taxon>Bacteria</taxon>
        <taxon>Pseudomonadati</taxon>
        <taxon>Pseudomonadota</taxon>
        <taxon>Alphaproteobacteria</taxon>
        <taxon>Rhodospirillales</taxon>
        <taxon>Novispirillaceae</taxon>
        <taxon>Novispirillum</taxon>
    </lineage>
</organism>
<dbReference type="EMBL" id="JACIIX010000002">
    <property type="protein sequence ID" value="MBB6209365.1"/>
    <property type="molecule type" value="Genomic_DNA"/>
</dbReference>
<dbReference type="Gene3D" id="1.10.287.950">
    <property type="entry name" value="Methyl-accepting chemotaxis protein"/>
    <property type="match status" value="1"/>
</dbReference>
<keyword evidence="2" id="KW-0997">Cell inner membrane</keyword>
<protein>
    <submittedName>
        <fullName evidence="10">Methyl-accepting chemotaxis protein</fullName>
    </submittedName>
</protein>
<evidence type="ECO:0000259" key="8">
    <source>
        <dbReference type="PROSITE" id="PS50192"/>
    </source>
</evidence>
<dbReference type="CDD" id="cd19410">
    <property type="entry name" value="HK9-like_sensor"/>
    <property type="match status" value="1"/>
</dbReference>
<dbReference type="Pfam" id="PF00672">
    <property type="entry name" value="HAMP"/>
    <property type="match status" value="1"/>
</dbReference>
<keyword evidence="2" id="KW-1003">Cell membrane</keyword>
<proteinExistence type="inferred from homology"/>
<dbReference type="PRINTS" id="PR00260">
    <property type="entry name" value="CHEMTRNSDUCR"/>
</dbReference>
<dbReference type="InterPro" id="IPR007891">
    <property type="entry name" value="CHASE3"/>
</dbReference>
<feature type="domain" description="T-SNARE coiled-coil homology" evidence="8">
    <location>
        <begin position="466"/>
        <end position="520"/>
    </location>
</feature>
<comment type="similarity">
    <text evidence="4">Belongs to the methyl-accepting chemotaxis (MCP) protein family.</text>
</comment>
<reference evidence="10 11" key="1">
    <citation type="submission" date="2020-08" db="EMBL/GenBank/DDBJ databases">
        <title>Genomic Encyclopedia of Type Strains, Phase IV (KMG-IV): sequencing the most valuable type-strain genomes for metagenomic binning, comparative biology and taxonomic classification.</title>
        <authorList>
            <person name="Goeker M."/>
        </authorList>
    </citation>
    <scope>NUCLEOTIDE SEQUENCE [LARGE SCALE GENOMIC DNA]</scope>
    <source>
        <strain evidence="10 11">DSM 11590</strain>
    </source>
</reference>
<dbReference type="AlphaFoldDB" id="A0A7W9ZDI3"/>
<evidence type="ECO:0000259" key="7">
    <source>
        <dbReference type="PROSITE" id="PS50111"/>
    </source>
</evidence>
<sequence length="566" mass="59007">MSVVANLSIVRKLLLTFGLILSVVLTISLINYQKLAFIDSSNSLTSHTHAVLEQSKRIGQAVTDQETGLRGFLLAESEIFLAPYRSGKVAYAAALAELRRLTADNPAQQARLDKLDGLARTWETAVAAKAIALMANPDTVMQARMLEIAGTGKASMDGIRVVLDEIQEQERALLADREAAQAGAFRMSYQVSLIGGIVSVVVAVAACLLLARGISTPIRAMTGAMTALAAGDLTITVTGTARRDEVGDMARALEVFKAGALENRRLEAEQSVMKARAEEERQKAMLALADEFESTVSGVMQAVSQAAVRMQQAADGMVSTAEQTSRQASATAAAAGQTSANVQTVAAATEEMSASLVEISKQVEISSQVAARAVGDARRTNETIAGLTAAAQKIGEVVTLIQAIAGQTNLLALNATIEAARAGEAGKGFAVVANEVKSLATQTAHATGEIANQITMIQMETAGAVQAIEAITETINTMSEITTVIASAVEEQNAATSEISRNVTQAATGTEEVTANLTDVQSAARHARTVASEVLGEADTLSREAGALGQAVDRFLGSIRPAAAQA</sequence>
<dbReference type="Gene3D" id="6.10.340.10">
    <property type="match status" value="1"/>
</dbReference>
<dbReference type="GO" id="GO:0006935">
    <property type="term" value="P:chemotaxis"/>
    <property type="evidence" value="ECO:0007669"/>
    <property type="project" value="InterPro"/>
</dbReference>
<dbReference type="RefSeq" id="WP_184261590.1">
    <property type="nucleotide sequence ID" value="NZ_JACIIX010000002.1"/>
</dbReference>
<dbReference type="Pfam" id="PF05227">
    <property type="entry name" value="CHASE3"/>
    <property type="match status" value="1"/>
</dbReference>
<evidence type="ECO:0000256" key="1">
    <source>
        <dbReference type="ARBA" id="ARBA00004429"/>
    </source>
</evidence>
<dbReference type="InterPro" id="IPR004089">
    <property type="entry name" value="MCPsignal_dom"/>
</dbReference>
<feature type="transmembrane region" description="Helical" evidence="6">
    <location>
        <begin position="191"/>
        <end position="211"/>
    </location>
</feature>
<evidence type="ECO:0000256" key="3">
    <source>
        <dbReference type="ARBA" id="ARBA00023224"/>
    </source>
</evidence>
<dbReference type="CDD" id="cd06225">
    <property type="entry name" value="HAMP"/>
    <property type="match status" value="1"/>
</dbReference>
<dbReference type="SMART" id="SM00283">
    <property type="entry name" value="MA"/>
    <property type="match status" value="1"/>
</dbReference>
<comment type="subcellular location">
    <subcellularLocation>
        <location evidence="1">Cell inner membrane</location>
        <topology evidence="1">Multi-pass membrane protein</topology>
    </subcellularLocation>
</comment>
<keyword evidence="6" id="KW-0472">Membrane</keyword>
<evidence type="ECO:0000313" key="11">
    <source>
        <dbReference type="Proteomes" id="UP000544872"/>
    </source>
</evidence>
<dbReference type="GO" id="GO:0007165">
    <property type="term" value="P:signal transduction"/>
    <property type="evidence" value="ECO:0007669"/>
    <property type="project" value="UniProtKB-KW"/>
</dbReference>
<keyword evidence="6" id="KW-1133">Transmembrane helix</keyword>
<dbReference type="SUPFAM" id="SSF58104">
    <property type="entry name" value="Methyl-accepting chemotaxis protein (MCP) signaling domain"/>
    <property type="match status" value="1"/>
</dbReference>
<evidence type="ECO:0000256" key="4">
    <source>
        <dbReference type="ARBA" id="ARBA00029447"/>
    </source>
</evidence>
<feature type="domain" description="HAMP" evidence="9">
    <location>
        <begin position="212"/>
        <end position="265"/>
    </location>
</feature>
<dbReference type="SMART" id="SM00304">
    <property type="entry name" value="HAMP"/>
    <property type="match status" value="1"/>
</dbReference>
<evidence type="ECO:0000256" key="6">
    <source>
        <dbReference type="SAM" id="Phobius"/>
    </source>
</evidence>
<feature type="domain" description="Methyl-accepting transducer" evidence="7">
    <location>
        <begin position="306"/>
        <end position="542"/>
    </location>
</feature>
<keyword evidence="6" id="KW-0812">Transmembrane</keyword>
<accession>A0A7W9ZDI3</accession>
<dbReference type="GO" id="GO:0005886">
    <property type="term" value="C:plasma membrane"/>
    <property type="evidence" value="ECO:0007669"/>
    <property type="project" value="UniProtKB-SubCell"/>
</dbReference>
<dbReference type="PROSITE" id="PS50192">
    <property type="entry name" value="T_SNARE"/>
    <property type="match status" value="1"/>
</dbReference>
<dbReference type="InterPro" id="IPR003660">
    <property type="entry name" value="HAMP_dom"/>
</dbReference>
<dbReference type="Pfam" id="PF00015">
    <property type="entry name" value="MCPsignal"/>
    <property type="match status" value="1"/>
</dbReference>
<dbReference type="Proteomes" id="UP000544872">
    <property type="component" value="Unassembled WGS sequence"/>
</dbReference>
<feature type="transmembrane region" description="Helical" evidence="6">
    <location>
        <begin position="12"/>
        <end position="32"/>
    </location>
</feature>
<dbReference type="PANTHER" id="PTHR32089:SF112">
    <property type="entry name" value="LYSOZYME-LIKE PROTEIN-RELATED"/>
    <property type="match status" value="1"/>
</dbReference>
<evidence type="ECO:0000259" key="9">
    <source>
        <dbReference type="PROSITE" id="PS50885"/>
    </source>
</evidence>
<comment type="caution">
    <text evidence="10">The sequence shown here is derived from an EMBL/GenBank/DDBJ whole genome shotgun (WGS) entry which is preliminary data.</text>
</comment>
<gene>
    <name evidence="10" type="ORF">FHS48_000767</name>
</gene>
<dbReference type="PROSITE" id="PS50885">
    <property type="entry name" value="HAMP"/>
    <property type="match status" value="1"/>
</dbReference>
<dbReference type="InterPro" id="IPR004090">
    <property type="entry name" value="Chemotax_Me-accpt_rcpt"/>
</dbReference>